<feature type="domain" description="ABC transporter" evidence="14">
    <location>
        <begin position="485"/>
        <end position="719"/>
    </location>
</feature>
<dbReference type="GO" id="GO:0005886">
    <property type="term" value="C:plasma membrane"/>
    <property type="evidence" value="ECO:0007669"/>
    <property type="project" value="UniProtKB-SubCell"/>
</dbReference>
<proteinExistence type="predicted"/>
<reference evidence="17 18" key="1">
    <citation type="submission" date="2010-08" db="EMBL/GenBank/DDBJ databases">
        <title>Complete sequence of Clostridium cellulovorans 743B.</title>
        <authorList>
            <consortium name="US DOE Joint Genome Institute"/>
            <person name="Lucas S."/>
            <person name="Copeland A."/>
            <person name="Lapidus A."/>
            <person name="Cheng J.-F."/>
            <person name="Bruce D."/>
            <person name="Goodwin L."/>
            <person name="Pitluck S."/>
            <person name="Chertkov O."/>
            <person name="Detter J.C."/>
            <person name="Han C."/>
            <person name="Tapia R."/>
            <person name="Land M."/>
            <person name="Hauser L."/>
            <person name="Chang Y.-J."/>
            <person name="Jeffries C."/>
            <person name="Kyrpides N."/>
            <person name="Ivanova N."/>
            <person name="Mikhailova N."/>
            <person name="Hemme C.L."/>
            <person name="Woyke T."/>
        </authorList>
    </citation>
    <scope>NUCLEOTIDE SEQUENCE [LARGE SCALE GENOMIC DNA]</scope>
    <source>
        <strain evidence="18">ATCC 35296 / DSM 3052 / OCM 3 / 743B</strain>
    </source>
</reference>
<dbReference type="OrthoDB" id="9762778at2"/>
<protein>
    <submittedName>
        <fullName evidence="17">ABC-type bacteriocin transporter</fullName>
    </submittedName>
</protein>
<dbReference type="SMART" id="SM00382">
    <property type="entry name" value="AAA"/>
    <property type="match status" value="1"/>
</dbReference>
<dbReference type="InterPro" id="IPR003593">
    <property type="entry name" value="AAA+_ATPase"/>
</dbReference>
<dbReference type="EMBL" id="CP002160">
    <property type="protein sequence ID" value="ADL50586.1"/>
    <property type="molecule type" value="Genomic_DNA"/>
</dbReference>
<dbReference type="Gene3D" id="1.20.1560.10">
    <property type="entry name" value="ABC transporter type 1, transmembrane domain"/>
    <property type="match status" value="1"/>
</dbReference>
<dbReference type="InterPro" id="IPR017871">
    <property type="entry name" value="ABC_transporter-like_CS"/>
</dbReference>
<dbReference type="PANTHER" id="PTHR43394">
    <property type="entry name" value="ATP-DEPENDENT PERMEASE MDL1, MITOCHONDRIAL"/>
    <property type="match status" value="1"/>
</dbReference>
<evidence type="ECO:0000256" key="13">
    <source>
        <dbReference type="SAM" id="Phobius"/>
    </source>
</evidence>
<dbReference type="Gene3D" id="3.90.70.10">
    <property type="entry name" value="Cysteine proteinases"/>
    <property type="match status" value="1"/>
</dbReference>
<evidence type="ECO:0000256" key="1">
    <source>
        <dbReference type="ARBA" id="ARBA00004651"/>
    </source>
</evidence>
<dbReference type="Proteomes" id="UP000002730">
    <property type="component" value="Chromosome"/>
</dbReference>
<gene>
    <name evidence="17" type="ordered locus">Clocel_0816</name>
</gene>
<dbReference type="GO" id="GO:0043214">
    <property type="term" value="F:ABC-type bacteriocin transporter activity"/>
    <property type="evidence" value="ECO:0007669"/>
    <property type="project" value="InterPro"/>
</dbReference>
<dbReference type="eggNOG" id="COG2274">
    <property type="taxonomic scope" value="Bacteria"/>
</dbReference>
<dbReference type="GO" id="GO:0016887">
    <property type="term" value="F:ATP hydrolysis activity"/>
    <property type="evidence" value="ECO:0007669"/>
    <property type="project" value="InterPro"/>
</dbReference>
<feature type="domain" description="Peptidase C39" evidence="16">
    <location>
        <begin position="13"/>
        <end position="138"/>
    </location>
</feature>
<dbReference type="CDD" id="cd18570">
    <property type="entry name" value="ABC_6TM_PCAT1_LagD_like"/>
    <property type="match status" value="1"/>
</dbReference>
<keyword evidence="12 13" id="KW-0472">Membrane</keyword>
<evidence type="ECO:0000313" key="17">
    <source>
        <dbReference type="EMBL" id="ADL50586.1"/>
    </source>
</evidence>
<evidence type="ECO:0000256" key="3">
    <source>
        <dbReference type="ARBA" id="ARBA00022475"/>
    </source>
</evidence>
<dbReference type="KEGG" id="ccb:Clocel_0816"/>
<keyword evidence="18" id="KW-1185">Reference proteome</keyword>
<dbReference type="FunFam" id="3.40.50.300:FF:000287">
    <property type="entry name" value="Multidrug ABC transporter ATP-binding protein"/>
    <property type="match status" value="1"/>
</dbReference>
<dbReference type="CDD" id="cd02418">
    <property type="entry name" value="Peptidase_C39B"/>
    <property type="match status" value="1"/>
</dbReference>
<dbReference type="GO" id="GO:0008234">
    <property type="term" value="F:cysteine-type peptidase activity"/>
    <property type="evidence" value="ECO:0007669"/>
    <property type="project" value="UniProtKB-KW"/>
</dbReference>
<dbReference type="Pfam" id="PF00005">
    <property type="entry name" value="ABC_tran"/>
    <property type="match status" value="1"/>
</dbReference>
<comment type="subcellular location">
    <subcellularLocation>
        <location evidence="1">Cell membrane</location>
        <topology evidence="1">Multi-pass membrane protein</topology>
    </subcellularLocation>
</comment>
<keyword evidence="10" id="KW-1278">Translocase</keyword>
<evidence type="ECO:0000256" key="10">
    <source>
        <dbReference type="ARBA" id="ARBA00022967"/>
    </source>
</evidence>
<evidence type="ECO:0000256" key="4">
    <source>
        <dbReference type="ARBA" id="ARBA00022670"/>
    </source>
</evidence>
<feature type="transmembrane region" description="Helical" evidence="13">
    <location>
        <begin position="307"/>
        <end position="325"/>
    </location>
</feature>
<dbReference type="InterPro" id="IPR011527">
    <property type="entry name" value="ABC1_TM_dom"/>
</dbReference>
<dbReference type="PANTHER" id="PTHR43394:SF1">
    <property type="entry name" value="ATP-BINDING CASSETTE SUB-FAMILY B MEMBER 10, MITOCHONDRIAL"/>
    <property type="match status" value="1"/>
</dbReference>
<dbReference type="GO" id="GO:0006508">
    <property type="term" value="P:proteolysis"/>
    <property type="evidence" value="ECO:0007669"/>
    <property type="project" value="UniProtKB-KW"/>
</dbReference>
<feature type="transmembrane region" description="Helical" evidence="13">
    <location>
        <begin position="205"/>
        <end position="225"/>
    </location>
</feature>
<feature type="transmembrane region" description="Helical" evidence="13">
    <location>
        <begin position="282"/>
        <end position="301"/>
    </location>
</feature>
<evidence type="ECO:0000256" key="5">
    <source>
        <dbReference type="ARBA" id="ARBA00022692"/>
    </source>
</evidence>
<keyword evidence="2" id="KW-0813">Transport</keyword>
<keyword evidence="7" id="KW-0378">Hydrolase</keyword>
<keyword evidence="9" id="KW-0067">ATP-binding</keyword>
<dbReference type="InterPro" id="IPR003439">
    <property type="entry name" value="ABC_transporter-like_ATP-bd"/>
</dbReference>
<dbReference type="MEROPS" id="C39.001"/>
<evidence type="ECO:0000256" key="11">
    <source>
        <dbReference type="ARBA" id="ARBA00022989"/>
    </source>
</evidence>
<evidence type="ECO:0000259" key="16">
    <source>
        <dbReference type="PROSITE" id="PS50990"/>
    </source>
</evidence>
<dbReference type="GO" id="GO:0005524">
    <property type="term" value="F:ATP binding"/>
    <property type="evidence" value="ECO:0007669"/>
    <property type="project" value="UniProtKB-KW"/>
</dbReference>
<dbReference type="Pfam" id="PF03412">
    <property type="entry name" value="Peptidase_C39"/>
    <property type="match status" value="1"/>
</dbReference>
<evidence type="ECO:0000256" key="2">
    <source>
        <dbReference type="ARBA" id="ARBA00022448"/>
    </source>
</evidence>
<evidence type="ECO:0000256" key="6">
    <source>
        <dbReference type="ARBA" id="ARBA00022741"/>
    </source>
</evidence>
<dbReference type="RefSeq" id="WP_010076580.1">
    <property type="nucleotide sequence ID" value="NC_014393.1"/>
</dbReference>
<dbReference type="PROSITE" id="PS50929">
    <property type="entry name" value="ABC_TM1F"/>
    <property type="match status" value="1"/>
</dbReference>
<evidence type="ECO:0000256" key="12">
    <source>
        <dbReference type="ARBA" id="ARBA00023136"/>
    </source>
</evidence>
<evidence type="ECO:0000259" key="14">
    <source>
        <dbReference type="PROSITE" id="PS50893"/>
    </source>
</evidence>
<keyword evidence="5 13" id="KW-0812">Transmembrane</keyword>
<evidence type="ECO:0000259" key="15">
    <source>
        <dbReference type="PROSITE" id="PS50929"/>
    </source>
</evidence>
<feature type="domain" description="ABC transmembrane type-1" evidence="15">
    <location>
        <begin position="171"/>
        <end position="450"/>
    </location>
</feature>
<feature type="transmembrane region" description="Helical" evidence="13">
    <location>
        <begin position="167"/>
        <end position="193"/>
    </location>
</feature>
<dbReference type="SUPFAM" id="SSF52540">
    <property type="entry name" value="P-loop containing nucleoside triphosphate hydrolases"/>
    <property type="match status" value="1"/>
</dbReference>
<dbReference type="Gene3D" id="3.40.50.300">
    <property type="entry name" value="P-loop containing nucleotide triphosphate hydrolases"/>
    <property type="match status" value="1"/>
</dbReference>
<keyword evidence="8" id="KW-0788">Thiol protease</keyword>
<dbReference type="PROSITE" id="PS00211">
    <property type="entry name" value="ABC_TRANSPORTER_1"/>
    <property type="match status" value="1"/>
</dbReference>
<dbReference type="AlphaFoldDB" id="D9SSI9"/>
<dbReference type="PROSITE" id="PS50990">
    <property type="entry name" value="PEPTIDASE_C39"/>
    <property type="match status" value="1"/>
</dbReference>
<dbReference type="NCBIfam" id="TIGR01193">
    <property type="entry name" value="bacteriocin_ABC"/>
    <property type="match status" value="1"/>
</dbReference>
<keyword evidence="11 13" id="KW-1133">Transmembrane helix</keyword>
<name>D9SSI9_CLOC7</name>
<dbReference type="InterPro" id="IPR005897">
    <property type="entry name" value="Pept_C39_ABC_bacteriocin"/>
</dbReference>
<evidence type="ECO:0000256" key="7">
    <source>
        <dbReference type="ARBA" id="ARBA00022801"/>
    </source>
</evidence>
<keyword evidence="3" id="KW-1003">Cell membrane</keyword>
<dbReference type="STRING" id="573061.Clocel_0816"/>
<dbReference type="InterPro" id="IPR036640">
    <property type="entry name" value="ABC1_TM_sf"/>
</dbReference>
<dbReference type="InterPro" id="IPR039421">
    <property type="entry name" value="Type_1_exporter"/>
</dbReference>
<evidence type="ECO:0000313" key="18">
    <source>
        <dbReference type="Proteomes" id="UP000002730"/>
    </source>
</evidence>
<evidence type="ECO:0000256" key="9">
    <source>
        <dbReference type="ARBA" id="ARBA00022840"/>
    </source>
</evidence>
<keyword evidence="6" id="KW-0547">Nucleotide-binding</keyword>
<dbReference type="InterPro" id="IPR027417">
    <property type="entry name" value="P-loop_NTPase"/>
</dbReference>
<organism evidence="17 18">
    <name type="scientific">Clostridium cellulovorans (strain ATCC 35296 / DSM 3052 / OCM 3 / 743B)</name>
    <dbReference type="NCBI Taxonomy" id="573061"/>
    <lineage>
        <taxon>Bacteria</taxon>
        <taxon>Bacillati</taxon>
        <taxon>Bacillota</taxon>
        <taxon>Clostridia</taxon>
        <taxon>Eubacteriales</taxon>
        <taxon>Clostridiaceae</taxon>
        <taxon>Clostridium</taxon>
    </lineage>
</organism>
<dbReference type="SUPFAM" id="SSF90123">
    <property type="entry name" value="ABC transporter transmembrane region"/>
    <property type="match status" value="1"/>
</dbReference>
<sequence length="743" mass="83482">MKNLFKKYHCIKQNDIKDCGAACLATISKQYGLKIPISKIRETAGTDMKGTSAYGLIKAAETLGFTAKGVKASKPEDIFSEYPKPAIAHVIIDGSLLHYVVIHKVTEKEILIADPAKGMVKYTPEDFFKIWTGVLILMVPSPKFEKGDETKGLFQRFWGLIRVQKNLLINIFIASMLITILGIVGSFYFKFLIDDILPNNLDSSLMVISLAMIGLIIFRIITEFFRSLLLMHMSQNIDIPLLLGYYNHVIDLPMNFFGTRKVGEIISRFNDAGKIRDAISQATLTMMIDTVMAIAGGVILYMQSPKLFWICFIPIVLYMVLVFVFKKSLEDINRKVMEDNAMLTSYLVEGIEGIETVKAYNGEKKVNLETEKKFIKLIKSIFKHGYINNLQGTLKNTVKGIFGICILWMGAYLALKGEITVGELISFNALLAYFIEPIERMINLQPELQSAMVAADRLGEILDLEKEKAVNEDKKVNPSTLLGDIVLKNVDFRYGTRQLVLKNINMNIKKGQKVALVGESGSGKTTIAKLLMNFYGVEKGEVIINNYNIKDINLEALRDKISYISQDSFFFSGTIKENMEFANCDATFEEIIEACKMTHIHEFINDIPTRYETMLEEKGSNLSGGQRQRLAIARALLKKPEILIMDEATSNLDSITEKAIEKTIETCTENVTTIIIAHRLSTIMKCDKIYVMEKGEVIEVGTHKELLSKKGYYYNLWSGQTSDAEVEVAASIEPSIGGVSYEV</sequence>
<keyword evidence="4" id="KW-0645">Protease</keyword>
<dbReference type="Pfam" id="PF00664">
    <property type="entry name" value="ABC_membrane"/>
    <property type="match status" value="1"/>
</dbReference>
<dbReference type="HOGENOM" id="CLU_000604_84_3_9"/>
<evidence type="ECO:0000256" key="8">
    <source>
        <dbReference type="ARBA" id="ARBA00022807"/>
    </source>
</evidence>
<accession>D9SSI9</accession>
<dbReference type="PROSITE" id="PS50893">
    <property type="entry name" value="ABC_TRANSPORTER_2"/>
    <property type="match status" value="1"/>
</dbReference>
<dbReference type="GO" id="GO:0015421">
    <property type="term" value="F:ABC-type oligopeptide transporter activity"/>
    <property type="evidence" value="ECO:0007669"/>
    <property type="project" value="TreeGrafter"/>
</dbReference>
<dbReference type="InterPro" id="IPR005074">
    <property type="entry name" value="Peptidase_C39"/>
</dbReference>